<feature type="compositionally biased region" description="Acidic residues" evidence="2">
    <location>
        <begin position="83"/>
        <end position="95"/>
    </location>
</feature>
<accession>A0A4Z1H9Y3</accession>
<dbReference type="Proteomes" id="UP000297452">
    <property type="component" value="Unassembled WGS sequence"/>
</dbReference>
<organism evidence="3 4">
    <name type="scientific">Botryotinia narcissicola</name>
    <dbReference type="NCBI Taxonomy" id="278944"/>
    <lineage>
        <taxon>Eukaryota</taxon>
        <taxon>Fungi</taxon>
        <taxon>Dikarya</taxon>
        <taxon>Ascomycota</taxon>
        <taxon>Pezizomycotina</taxon>
        <taxon>Leotiomycetes</taxon>
        <taxon>Helotiales</taxon>
        <taxon>Sclerotiniaceae</taxon>
        <taxon>Botryotinia</taxon>
    </lineage>
</organism>
<sequence length="204" mass="23428">MSKSLELEDGFEKTCADFDQNALDLNKQIRATQEELRQHKEKNDGHIAELEEIQERLKDITKKLKETGAEHKDFCGLVGSGSVDEDRDGNEDVDADRDKDGKKNQRSKCAQLRKDLAILLARVQQDIETIKLYKIKAEMTGTCCQRLQYVAVLNALKKGLGKIEERVEHLKEMDLECVTHLEKVEKALSQYTTLDTEEQSIWEY</sequence>
<feature type="region of interest" description="Disordered" evidence="2">
    <location>
        <begin position="80"/>
        <end position="105"/>
    </location>
</feature>
<dbReference type="AlphaFoldDB" id="A0A4Z1H9Y3"/>
<protein>
    <submittedName>
        <fullName evidence="3">Uncharacterized protein</fullName>
    </submittedName>
</protein>
<keyword evidence="1" id="KW-0175">Coiled coil</keyword>
<evidence type="ECO:0000313" key="4">
    <source>
        <dbReference type="Proteomes" id="UP000297452"/>
    </source>
</evidence>
<keyword evidence="4" id="KW-1185">Reference proteome</keyword>
<name>A0A4Z1H9Y3_9HELO</name>
<dbReference type="OrthoDB" id="3523661at2759"/>
<feature type="coiled-coil region" evidence="1">
    <location>
        <begin position="15"/>
        <end position="70"/>
    </location>
</feature>
<evidence type="ECO:0000256" key="2">
    <source>
        <dbReference type="SAM" id="MobiDB-lite"/>
    </source>
</evidence>
<dbReference type="EMBL" id="PQXJ01000645">
    <property type="protein sequence ID" value="TGO45675.1"/>
    <property type="molecule type" value="Genomic_DNA"/>
</dbReference>
<gene>
    <name evidence="3" type="ORF">BOTNAR_0647g00020</name>
</gene>
<reference evidence="3 4" key="1">
    <citation type="submission" date="2017-12" db="EMBL/GenBank/DDBJ databases">
        <title>Comparative genomics of Botrytis spp.</title>
        <authorList>
            <person name="Valero-Jimenez C.A."/>
            <person name="Tapia P."/>
            <person name="Veloso J."/>
            <person name="Silva-Moreno E."/>
            <person name="Staats M."/>
            <person name="Valdes J.H."/>
            <person name="Van Kan J.A.L."/>
        </authorList>
    </citation>
    <scope>NUCLEOTIDE SEQUENCE [LARGE SCALE GENOMIC DNA]</scope>
    <source>
        <strain evidence="3 4">MUCL2120</strain>
    </source>
</reference>
<evidence type="ECO:0000256" key="1">
    <source>
        <dbReference type="SAM" id="Coils"/>
    </source>
</evidence>
<comment type="caution">
    <text evidence="3">The sequence shown here is derived from an EMBL/GenBank/DDBJ whole genome shotgun (WGS) entry which is preliminary data.</text>
</comment>
<proteinExistence type="predicted"/>
<evidence type="ECO:0000313" key="3">
    <source>
        <dbReference type="EMBL" id="TGO45675.1"/>
    </source>
</evidence>